<dbReference type="AlphaFoldDB" id="A0A923SFG2"/>
<evidence type="ECO:0000313" key="3">
    <source>
        <dbReference type="EMBL" id="MBC5844587.1"/>
    </source>
</evidence>
<protein>
    <submittedName>
        <fullName evidence="3">CAP domain-containing protein</fullName>
    </submittedName>
</protein>
<feature type="signal peptide" evidence="1">
    <location>
        <begin position="1"/>
        <end position="25"/>
    </location>
</feature>
<feature type="domain" description="SCP" evidence="2">
    <location>
        <begin position="52"/>
        <end position="161"/>
    </location>
</feature>
<dbReference type="PANTHER" id="PTHR31157">
    <property type="entry name" value="SCP DOMAIN-CONTAINING PROTEIN"/>
    <property type="match status" value="1"/>
</dbReference>
<keyword evidence="4" id="KW-1185">Reference proteome</keyword>
<evidence type="ECO:0000259" key="2">
    <source>
        <dbReference type="Pfam" id="PF00188"/>
    </source>
</evidence>
<dbReference type="Gene3D" id="3.40.33.10">
    <property type="entry name" value="CAP"/>
    <property type="match status" value="1"/>
</dbReference>
<evidence type="ECO:0000256" key="1">
    <source>
        <dbReference type="SAM" id="SignalP"/>
    </source>
</evidence>
<organism evidence="3 4">
    <name type="scientific">Flavobacterium muglaense</name>
    <dbReference type="NCBI Taxonomy" id="2764716"/>
    <lineage>
        <taxon>Bacteria</taxon>
        <taxon>Pseudomonadati</taxon>
        <taxon>Bacteroidota</taxon>
        <taxon>Flavobacteriia</taxon>
        <taxon>Flavobacteriales</taxon>
        <taxon>Flavobacteriaceae</taxon>
        <taxon>Flavobacterium</taxon>
    </lineage>
</organism>
<feature type="chain" id="PRO_5037793296" evidence="1">
    <location>
        <begin position="26"/>
        <end position="167"/>
    </location>
</feature>
<dbReference type="EMBL" id="JACRUL010000017">
    <property type="protein sequence ID" value="MBC5844587.1"/>
    <property type="molecule type" value="Genomic_DNA"/>
</dbReference>
<dbReference type="InterPro" id="IPR014044">
    <property type="entry name" value="CAP_dom"/>
</dbReference>
<sequence length="167" mass="18584">MKRFILQTLLIGSLVLTMSSCSSDGAELNTVDAKVMVDVPYAYSDLELETMALINEYRVSVGLNALEKINYISGKSEVHDHYMIVNNVVNHDDFEARSEDIVTKLGAKRVGENIAYNYRTAGDAVKAWLASPGHKKNIEGDFTHFGLAIRENATTGKKYYTNIFAKI</sequence>
<dbReference type="InterPro" id="IPR035940">
    <property type="entry name" value="CAP_sf"/>
</dbReference>
<dbReference type="SUPFAM" id="SSF55797">
    <property type="entry name" value="PR-1-like"/>
    <property type="match status" value="1"/>
</dbReference>
<proteinExistence type="predicted"/>
<name>A0A923SFG2_9FLAO</name>
<dbReference type="RefSeq" id="WP_187018251.1">
    <property type="nucleotide sequence ID" value="NZ_JACRUK010000017.1"/>
</dbReference>
<dbReference type="CDD" id="cd05379">
    <property type="entry name" value="CAP_bacterial"/>
    <property type="match status" value="1"/>
</dbReference>
<gene>
    <name evidence="3" type="ORF">H8R25_09075</name>
</gene>
<keyword evidence="1" id="KW-0732">Signal</keyword>
<comment type="caution">
    <text evidence="3">The sequence shown here is derived from an EMBL/GenBank/DDBJ whole genome shotgun (WGS) entry which is preliminary data.</text>
</comment>
<reference evidence="3 4" key="1">
    <citation type="submission" date="2020-08" db="EMBL/GenBank/DDBJ databases">
        <title>Description of novel Flavobacterium F-392 isolate.</title>
        <authorList>
            <person name="Saticioglu I.B."/>
            <person name="Duman M."/>
            <person name="Altun S."/>
        </authorList>
    </citation>
    <scope>NUCLEOTIDE SEQUENCE [LARGE SCALE GENOMIC DNA]</scope>
    <source>
        <strain evidence="3 4">F-392</strain>
    </source>
</reference>
<dbReference type="Proteomes" id="UP000641454">
    <property type="component" value="Unassembled WGS sequence"/>
</dbReference>
<accession>A0A923SFG2</accession>
<evidence type="ECO:0000313" key="4">
    <source>
        <dbReference type="Proteomes" id="UP000641454"/>
    </source>
</evidence>
<dbReference type="PROSITE" id="PS51257">
    <property type="entry name" value="PROKAR_LIPOPROTEIN"/>
    <property type="match status" value="1"/>
</dbReference>
<dbReference type="PANTHER" id="PTHR31157:SF1">
    <property type="entry name" value="SCP DOMAIN-CONTAINING PROTEIN"/>
    <property type="match status" value="1"/>
</dbReference>
<dbReference type="Pfam" id="PF00188">
    <property type="entry name" value="CAP"/>
    <property type="match status" value="1"/>
</dbReference>